<dbReference type="CDD" id="cd05398">
    <property type="entry name" value="NT_ClassII-CCAase"/>
    <property type="match status" value="1"/>
</dbReference>
<dbReference type="Pfam" id="PF01743">
    <property type="entry name" value="PolyA_pol"/>
    <property type="match status" value="1"/>
</dbReference>
<evidence type="ECO:0000313" key="12">
    <source>
        <dbReference type="Proteomes" id="UP001062776"/>
    </source>
</evidence>
<dbReference type="Pfam" id="PF12627">
    <property type="entry name" value="PolyA_pol_RNAbd"/>
    <property type="match status" value="1"/>
</dbReference>
<dbReference type="InterPro" id="IPR050264">
    <property type="entry name" value="Bact_CCA-adding_enz_type3_sf"/>
</dbReference>
<evidence type="ECO:0000256" key="1">
    <source>
        <dbReference type="ARBA" id="ARBA00001946"/>
    </source>
</evidence>
<feature type="domain" description="Poly A polymerase head" evidence="9">
    <location>
        <begin position="4"/>
        <end position="126"/>
    </location>
</feature>
<keyword evidence="5" id="KW-0479">Metal-binding</keyword>
<gene>
    <name evidence="11" type="ORF">AA0535_0672</name>
</gene>
<evidence type="ECO:0000256" key="2">
    <source>
        <dbReference type="ARBA" id="ARBA00022679"/>
    </source>
</evidence>
<feature type="domain" description="tRNA nucleotidyltransferase/poly(A) polymerase RNA and SrmB- binding" evidence="10">
    <location>
        <begin position="159"/>
        <end position="214"/>
    </location>
</feature>
<evidence type="ECO:0000256" key="6">
    <source>
        <dbReference type="ARBA" id="ARBA00022741"/>
    </source>
</evidence>
<comment type="caution">
    <text evidence="11">The sequence shown here is derived from an EMBL/GenBank/DDBJ whole genome shotgun (WGS) entry which is preliminary data.</text>
</comment>
<keyword evidence="7" id="KW-0460">Magnesium</keyword>
<keyword evidence="4 11" id="KW-0548">Nucleotidyltransferase</keyword>
<evidence type="ECO:0000313" key="11">
    <source>
        <dbReference type="EMBL" id="GBQ85095.1"/>
    </source>
</evidence>
<dbReference type="InterPro" id="IPR043519">
    <property type="entry name" value="NT_sf"/>
</dbReference>
<keyword evidence="2 8" id="KW-0808">Transferase</keyword>
<dbReference type="SUPFAM" id="SSF81301">
    <property type="entry name" value="Nucleotidyltransferase"/>
    <property type="match status" value="1"/>
</dbReference>
<dbReference type="InterPro" id="IPR032828">
    <property type="entry name" value="PolyA_RNA-bd"/>
</dbReference>
<dbReference type="InterPro" id="IPR002646">
    <property type="entry name" value="PolA_pol_head_dom"/>
</dbReference>
<evidence type="ECO:0000256" key="7">
    <source>
        <dbReference type="ARBA" id="ARBA00022842"/>
    </source>
</evidence>
<dbReference type="Gene3D" id="1.10.3090.10">
    <property type="entry name" value="cca-adding enzyme, domain 2"/>
    <property type="match status" value="1"/>
</dbReference>
<evidence type="ECO:0000256" key="8">
    <source>
        <dbReference type="RuleBase" id="RU003953"/>
    </source>
</evidence>
<reference evidence="11" key="1">
    <citation type="submission" date="2013-04" db="EMBL/GenBank/DDBJ databases">
        <title>The genome sequencing project of 58 acetic acid bacteria.</title>
        <authorList>
            <person name="Okamoto-Kainuma A."/>
            <person name="Ishikawa M."/>
            <person name="Umino S."/>
            <person name="Koizumi Y."/>
            <person name="Shiwa Y."/>
            <person name="Yoshikawa H."/>
            <person name="Matsutani M."/>
            <person name="Matsushita K."/>
        </authorList>
    </citation>
    <scope>NUCLEOTIDE SEQUENCE</scope>
    <source>
        <strain evidence="11">NRIC 0535</strain>
    </source>
</reference>
<keyword evidence="8" id="KW-0694">RNA-binding</keyword>
<sequence>MPGARLVGGSVRDLLLGGQHVHDLDLATPEPPHEVQALLEDAGIKTIPTGLAHGTITALIDRIPYEITTLRRDVATDGRHAEVAWTTDWQEDAARRDFTINAMFCDRFGVIHDYFGGRSDLAACRVRFVGEAGRRIEEDALRILRFFRFDARFGGDRPDPEAMTAIRGLAGMIGGLSAERLASEMLRILTGPHLARCLDHMEAADVLDRIIASPQTERLVRGLSLGVPEDGVLRLGLLSDAPDLAERLRLSGKQAQRLALMRGPDRSNKTDIVSPQCDDDALRRLLAMVEHQTLLDRSWLLQTQDDKTPPEAWNALRARLIGMERPVFPLAGRDVLEAGGLPGPAIGVALASLQAWWRDRGCLPDRKACLAELKNRLPLSPQGRER</sequence>
<accession>A0ABQ0PYZ8</accession>
<protein>
    <submittedName>
        <fullName evidence="11">Polynucleotide adenylyltransferase</fullName>
    </submittedName>
</protein>
<dbReference type="Proteomes" id="UP001062776">
    <property type="component" value="Unassembled WGS sequence"/>
</dbReference>
<evidence type="ECO:0000256" key="4">
    <source>
        <dbReference type="ARBA" id="ARBA00022695"/>
    </source>
</evidence>
<dbReference type="GO" id="GO:0016779">
    <property type="term" value="F:nucleotidyltransferase activity"/>
    <property type="evidence" value="ECO:0007669"/>
    <property type="project" value="UniProtKB-KW"/>
</dbReference>
<keyword evidence="12" id="KW-1185">Reference proteome</keyword>
<proteinExistence type="inferred from homology"/>
<evidence type="ECO:0000256" key="3">
    <source>
        <dbReference type="ARBA" id="ARBA00022694"/>
    </source>
</evidence>
<comment type="cofactor">
    <cofactor evidence="1">
        <name>Mg(2+)</name>
        <dbReference type="ChEBI" id="CHEBI:18420"/>
    </cofactor>
</comment>
<dbReference type="EMBL" id="BAPV01000004">
    <property type="protein sequence ID" value="GBQ85095.1"/>
    <property type="molecule type" value="Genomic_DNA"/>
</dbReference>
<keyword evidence="3" id="KW-0819">tRNA processing</keyword>
<dbReference type="Gene3D" id="3.30.460.10">
    <property type="entry name" value="Beta Polymerase, domain 2"/>
    <property type="match status" value="1"/>
</dbReference>
<organism evidence="11 12">
    <name type="scientific">Asaia krungthepensis NRIC 0535</name>
    <dbReference type="NCBI Taxonomy" id="1307925"/>
    <lineage>
        <taxon>Bacteria</taxon>
        <taxon>Pseudomonadati</taxon>
        <taxon>Pseudomonadota</taxon>
        <taxon>Alphaproteobacteria</taxon>
        <taxon>Acetobacterales</taxon>
        <taxon>Acetobacteraceae</taxon>
        <taxon>Asaia</taxon>
    </lineage>
</organism>
<name>A0ABQ0PYZ8_9PROT</name>
<dbReference type="PANTHER" id="PTHR46173">
    <property type="entry name" value="CCA TRNA NUCLEOTIDYLTRANSFERASE 1, MITOCHONDRIAL"/>
    <property type="match status" value="1"/>
</dbReference>
<dbReference type="SUPFAM" id="SSF81891">
    <property type="entry name" value="Poly A polymerase C-terminal region-like"/>
    <property type="match status" value="1"/>
</dbReference>
<evidence type="ECO:0000259" key="9">
    <source>
        <dbReference type="Pfam" id="PF01743"/>
    </source>
</evidence>
<evidence type="ECO:0000259" key="10">
    <source>
        <dbReference type="Pfam" id="PF12627"/>
    </source>
</evidence>
<evidence type="ECO:0000256" key="5">
    <source>
        <dbReference type="ARBA" id="ARBA00022723"/>
    </source>
</evidence>
<comment type="similarity">
    <text evidence="8">Belongs to the tRNA nucleotidyltransferase/poly(A) polymerase family.</text>
</comment>
<dbReference type="PANTHER" id="PTHR46173:SF1">
    <property type="entry name" value="CCA TRNA NUCLEOTIDYLTRANSFERASE 1, MITOCHONDRIAL"/>
    <property type="match status" value="1"/>
</dbReference>
<keyword evidence="6" id="KW-0547">Nucleotide-binding</keyword>